<dbReference type="InterPro" id="IPR035234">
    <property type="entry name" value="IgGFc-bd_N"/>
</dbReference>
<dbReference type="AlphaFoldDB" id="A0A8B6GRK4"/>
<evidence type="ECO:0000313" key="2">
    <source>
        <dbReference type="EMBL" id="VDI67799.1"/>
    </source>
</evidence>
<dbReference type="OrthoDB" id="6141417at2759"/>
<dbReference type="Proteomes" id="UP000596742">
    <property type="component" value="Unassembled WGS sequence"/>
</dbReference>
<evidence type="ECO:0000259" key="1">
    <source>
        <dbReference type="Pfam" id="PF17517"/>
    </source>
</evidence>
<protein>
    <recommendedName>
        <fullName evidence="1">IgGFc-binding protein N-terminal domain-containing protein</fullName>
    </recommendedName>
</protein>
<reference evidence="2" key="1">
    <citation type="submission" date="2018-11" db="EMBL/GenBank/DDBJ databases">
        <authorList>
            <person name="Alioto T."/>
            <person name="Alioto T."/>
        </authorList>
    </citation>
    <scope>NUCLEOTIDE SEQUENCE</scope>
</reference>
<accession>A0A8B6GRK4</accession>
<dbReference type="PANTHER" id="PTHR46534:SF1">
    <property type="entry name" value="IGGFC-BINDING PROTEIN N-TERMINAL DOMAIN-CONTAINING PROTEIN"/>
    <property type="match status" value="1"/>
</dbReference>
<dbReference type="PANTHER" id="PTHR46534">
    <property type="entry name" value="IGGFC_BINDING DOMAIN-CONTAINING PROTEIN"/>
    <property type="match status" value="1"/>
</dbReference>
<dbReference type="Pfam" id="PF17517">
    <property type="entry name" value="IgGFc_binding"/>
    <property type="match status" value="1"/>
</dbReference>
<comment type="caution">
    <text evidence="2">The sequence shown here is derived from an EMBL/GenBank/DDBJ whole genome shotgun (WGS) entry which is preliminary data.</text>
</comment>
<evidence type="ECO:0000313" key="3">
    <source>
        <dbReference type="Proteomes" id="UP000596742"/>
    </source>
</evidence>
<proteinExistence type="predicted"/>
<sequence>MASLRSNVLIATDNSTLIWVYSSTSRRNTSTFIHISHPYYNPESNLITRDGYNTAGIEISSEVPMSIYGFTLSDWDNNSEGYLAFPVQYAAKSYIVPSFTVSKFRGFSFISKSLLTISPLESDTKMQINLKMKSGSLVLNNVKYKNNDTIQIVIQKHETFQLSHSSDLTGTMITANKRFLLISGNICNYIINIAGCNPFIEMVLPINQLDKFYVIPKIATRHTCTVRILAVNFTIVKIKLGENLIEVELQARHFYDFNYDDSSSISASDDIMVIVFPHEEASTRSNSFMMTIHGTNQFLNEYLFVVPEGFTSFLSVVVETEDTHGFVLDDMSVTNDIFDRQSIISESIIFSTFSIRVNSGRHKLTHLKGTYFGLWVYGNARYDGYGYPAGLAMKTHV</sequence>
<dbReference type="EMBL" id="UYJE01008843">
    <property type="protein sequence ID" value="VDI67799.1"/>
    <property type="molecule type" value="Genomic_DNA"/>
</dbReference>
<name>A0A8B6GRK4_MYTGA</name>
<keyword evidence="3" id="KW-1185">Reference proteome</keyword>
<gene>
    <name evidence="2" type="ORF">MGAL_10B066696</name>
</gene>
<feature type="domain" description="IgGFc-binding protein N-terminal" evidence="1">
    <location>
        <begin position="81"/>
        <end position="378"/>
    </location>
</feature>
<organism evidence="2 3">
    <name type="scientific">Mytilus galloprovincialis</name>
    <name type="common">Mediterranean mussel</name>
    <dbReference type="NCBI Taxonomy" id="29158"/>
    <lineage>
        <taxon>Eukaryota</taxon>
        <taxon>Metazoa</taxon>
        <taxon>Spiralia</taxon>
        <taxon>Lophotrochozoa</taxon>
        <taxon>Mollusca</taxon>
        <taxon>Bivalvia</taxon>
        <taxon>Autobranchia</taxon>
        <taxon>Pteriomorphia</taxon>
        <taxon>Mytilida</taxon>
        <taxon>Mytiloidea</taxon>
        <taxon>Mytilidae</taxon>
        <taxon>Mytilinae</taxon>
        <taxon>Mytilus</taxon>
    </lineage>
</organism>